<evidence type="ECO:0008006" key="8">
    <source>
        <dbReference type="Google" id="ProtNLM"/>
    </source>
</evidence>
<feature type="repeat" description="PPR" evidence="1">
    <location>
        <begin position="1371"/>
        <end position="1405"/>
    </location>
</feature>
<name>A0AA36IHV2_9DINO</name>
<dbReference type="InterPro" id="IPR026983">
    <property type="entry name" value="DHC"/>
</dbReference>
<evidence type="ECO:0000256" key="1">
    <source>
        <dbReference type="PROSITE-ProRule" id="PRU00708"/>
    </source>
</evidence>
<feature type="repeat" description="PPR" evidence="1">
    <location>
        <begin position="1406"/>
        <end position="1440"/>
    </location>
</feature>
<dbReference type="InterPro" id="IPR011990">
    <property type="entry name" value="TPR-like_helical_dom_sf"/>
</dbReference>
<feature type="domain" description="Dynein heavy chain AAA lid" evidence="4">
    <location>
        <begin position="46"/>
        <end position="119"/>
    </location>
</feature>
<dbReference type="Pfam" id="PF18199">
    <property type="entry name" value="Dynein_C"/>
    <property type="match status" value="1"/>
</dbReference>
<evidence type="ECO:0000313" key="7">
    <source>
        <dbReference type="Proteomes" id="UP001178507"/>
    </source>
</evidence>
<feature type="compositionally biased region" description="Basic and acidic residues" evidence="2">
    <location>
        <begin position="720"/>
        <end position="729"/>
    </location>
</feature>
<keyword evidence="3" id="KW-0472">Membrane</keyword>
<dbReference type="Proteomes" id="UP001178507">
    <property type="component" value="Unassembled WGS sequence"/>
</dbReference>
<dbReference type="Pfam" id="PF13041">
    <property type="entry name" value="PPR_2"/>
    <property type="match status" value="2"/>
</dbReference>
<dbReference type="InterPro" id="IPR041228">
    <property type="entry name" value="Dynein_C"/>
</dbReference>
<feature type="repeat" description="PPR" evidence="1">
    <location>
        <begin position="1266"/>
        <end position="1300"/>
    </location>
</feature>
<sequence length="1484" mass="164965">MDEQQLKAQERQALATTAVLGTLATTLTVGLGCYLFRGKEADIFPVNYGGRVTDDKDVRLISAFLKRYFNEGVLQDGYKLSPLNAYTCPDEGSLEEVREHVRKLPMDEDPQVFGLHPNAQITAQTEEARKFLDIILSVQPRIASAGQVRPEQIISEMAEGFLERVPKVMSRKEASPETYKKTEDGGIISLGVFHGQEMDRFNALIGCVQSTLITLGKAIRGLVVMSAQLEEMYHAFLLQKLPPNWAEVAYPCLKPLNSWFTDFEERIAFMGRWLREGPPASFWVPCFYFPQGFMTCAKQVHARKTKIPIDALVFWQEPSSCTDALAATLPADGVNVHGFFLQGAGWDVKKVKMVESEKAELFKEVPVTWIQVVEEAAFHKAKAEPGRYTCPLYKTSLRKGTLATTGHSTNFVCYFHLPSEVEDSVGIRATGCVVAWHYFAPWRYGRGWPSMPIADESPDVSPENSQLFPAVLYLKENKSVTVLVGPPMCQWELLDGPADGEEEKSWRLTKIKIQDTVCSLKIQLHAPLAQLKGCHVLYKKRRLRLRHVTARFGPLQLLVSALACLATGGDKELCPVTSRFGLSLSCPGASTFGMWPSWSGHQRGHQVYQPADCGLTEAAEEEAQDEEEITWMRKAATEPPREPSNMRRMLEGDTGEESESYSTSSRSGRYLGSSRTGSGHSSPRSPSASGSSWSSNSSVAEKEGELLQARPPPGRPPENVPRRRYDSVPKLKGSGKGKAPPLPAKGAGKAPKAAPKALPIGRRLSLKPSPVAEAFKTPRYANPRPDLRPVRAQMEAVWEHFFMLWTIRAGVTCRSEYETRTALRLDSCQFMWTGVSMLSMARSHQWNYEASDRTSLLQDAILQQVPKRSRFSISVLLGIFCSFSAAQVVQDNLSDVLKARTLRGAAEVLVAKSEAPSALFPSFSIWGRVKQHILQKKNVEEAKDWLREQNFFVSAYAGQLPLRDQAGCTRNKRDVLKEFLAKGLQSVGALCAKNIFRIYTRARVPKVLLKEDSQWSLTGPGARKFLNLAAGREASLNTDTCSTAAFELYSRELRLAWLSYRRAGTRLIKRYGAETLEGLALAKHLSDMSTTDAFQFQCCESIKALQTFEPAILQLVLDEPPEGLYNRWVKERLEYYRRVEPSAPLRDVSIVDQKDSEASISLSSDTDESVDTQSDKEAPGGRWADGPWIESGHAPKLQHFALGLRACGACAAWRDAIGVLQMTGTARLAPDNQLFHGLVMVSKQAGKWQVAVQLLEDMHIAQQTPDVVSYNATMSSCERGSHWHAAIGLFESMQEAEVTPSRVSHNAIISCCEKGGQWVRALDFFQRMSTARITPDVVSFNATISSCRLDGQWPTAVSLLGGMPGQTISPDVISYNATISSCDRKGNWQLALGLFEDMKRARLSPDLITFNALLSSCERVGQWQRCLRLLELQRSSRIDPDVMSYSACVSASEKAQHWTLALRFFEDLQRNVQADVISYSAAVA</sequence>
<feature type="region of interest" description="Disordered" evidence="2">
    <location>
        <begin position="619"/>
        <end position="760"/>
    </location>
</feature>
<evidence type="ECO:0000313" key="6">
    <source>
        <dbReference type="EMBL" id="CAJ1387737.1"/>
    </source>
</evidence>
<feature type="compositionally biased region" description="Pro residues" evidence="2">
    <location>
        <begin position="710"/>
        <end position="719"/>
    </location>
</feature>
<evidence type="ECO:0000259" key="5">
    <source>
        <dbReference type="Pfam" id="PF18199"/>
    </source>
</evidence>
<dbReference type="PANTHER" id="PTHR22878:SF68">
    <property type="entry name" value="DYNEIN HEAVY CHAIN 6, AXONEMAL-LIKE"/>
    <property type="match status" value="1"/>
</dbReference>
<dbReference type="InterPro" id="IPR043160">
    <property type="entry name" value="Dynein_C_barrel"/>
</dbReference>
<keyword evidence="7" id="KW-1185">Reference proteome</keyword>
<feature type="domain" description="Dynein heavy chain C-terminal" evidence="5">
    <location>
        <begin position="125"/>
        <end position="424"/>
    </location>
</feature>
<dbReference type="PROSITE" id="PS51375">
    <property type="entry name" value="PPR"/>
    <property type="match status" value="4"/>
</dbReference>
<comment type="caution">
    <text evidence="6">The sequence shown here is derived from an EMBL/GenBank/DDBJ whole genome shotgun (WGS) entry which is preliminary data.</text>
</comment>
<dbReference type="GO" id="GO:0045505">
    <property type="term" value="F:dynein intermediate chain binding"/>
    <property type="evidence" value="ECO:0007669"/>
    <property type="project" value="InterPro"/>
</dbReference>
<dbReference type="PANTHER" id="PTHR22878">
    <property type="entry name" value="DYNEIN HEAVY CHAIN 6, AXONEMAL-LIKE-RELATED"/>
    <property type="match status" value="1"/>
</dbReference>
<feature type="compositionally biased region" description="Basic and acidic residues" evidence="2">
    <location>
        <begin position="635"/>
        <end position="651"/>
    </location>
</feature>
<dbReference type="EMBL" id="CAUJNA010001558">
    <property type="protein sequence ID" value="CAJ1387737.1"/>
    <property type="molecule type" value="Genomic_DNA"/>
</dbReference>
<feature type="compositionally biased region" description="Acidic residues" evidence="2">
    <location>
        <begin position="619"/>
        <end position="629"/>
    </location>
</feature>
<accession>A0AA36IHV2</accession>
<feature type="repeat" description="PPR" evidence="1">
    <location>
        <begin position="1301"/>
        <end position="1335"/>
    </location>
</feature>
<dbReference type="PROSITE" id="PS51257">
    <property type="entry name" value="PROKAR_LIPOPROTEIN"/>
    <property type="match status" value="1"/>
</dbReference>
<keyword evidence="3" id="KW-0812">Transmembrane</keyword>
<dbReference type="Pfam" id="PF18198">
    <property type="entry name" value="AAA_lid_11"/>
    <property type="match status" value="1"/>
</dbReference>
<dbReference type="Gene3D" id="1.25.40.10">
    <property type="entry name" value="Tetratricopeptide repeat domain"/>
    <property type="match status" value="2"/>
</dbReference>
<feature type="non-terminal residue" evidence="6">
    <location>
        <position position="1484"/>
    </location>
</feature>
<dbReference type="InterPro" id="IPR042219">
    <property type="entry name" value="AAA_lid_11_sf"/>
</dbReference>
<dbReference type="GO" id="GO:0030286">
    <property type="term" value="C:dynein complex"/>
    <property type="evidence" value="ECO:0007669"/>
    <property type="project" value="InterPro"/>
</dbReference>
<dbReference type="NCBIfam" id="TIGR00756">
    <property type="entry name" value="PPR"/>
    <property type="match status" value="2"/>
</dbReference>
<dbReference type="GO" id="GO:0007018">
    <property type="term" value="P:microtubule-based movement"/>
    <property type="evidence" value="ECO:0007669"/>
    <property type="project" value="InterPro"/>
</dbReference>
<proteinExistence type="predicted"/>
<gene>
    <name evidence="6" type="ORF">EVOR1521_LOCUS13743</name>
</gene>
<dbReference type="InterPro" id="IPR002885">
    <property type="entry name" value="PPR_rpt"/>
</dbReference>
<dbReference type="GO" id="GO:0051959">
    <property type="term" value="F:dynein light intermediate chain binding"/>
    <property type="evidence" value="ECO:0007669"/>
    <property type="project" value="InterPro"/>
</dbReference>
<evidence type="ECO:0000259" key="4">
    <source>
        <dbReference type="Pfam" id="PF18198"/>
    </source>
</evidence>
<feature type="compositionally biased region" description="Low complexity" evidence="2">
    <location>
        <begin position="660"/>
        <end position="698"/>
    </location>
</feature>
<dbReference type="Gene3D" id="3.10.490.20">
    <property type="match status" value="1"/>
</dbReference>
<organism evidence="6 7">
    <name type="scientific">Effrenium voratum</name>
    <dbReference type="NCBI Taxonomy" id="2562239"/>
    <lineage>
        <taxon>Eukaryota</taxon>
        <taxon>Sar</taxon>
        <taxon>Alveolata</taxon>
        <taxon>Dinophyceae</taxon>
        <taxon>Suessiales</taxon>
        <taxon>Symbiodiniaceae</taxon>
        <taxon>Effrenium</taxon>
    </lineage>
</organism>
<protein>
    <recommendedName>
        <fullName evidence="8">Pentatricopeptide repeat-containing protein, chloroplastic</fullName>
    </recommendedName>
</protein>
<keyword evidence="3" id="KW-1133">Transmembrane helix</keyword>
<feature type="compositionally biased region" description="Low complexity" evidence="2">
    <location>
        <begin position="744"/>
        <end position="759"/>
    </location>
</feature>
<feature type="region of interest" description="Disordered" evidence="2">
    <location>
        <begin position="1157"/>
        <end position="1188"/>
    </location>
</feature>
<dbReference type="InterPro" id="IPR041658">
    <property type="entry name" value="AAA_lid_11"/>
</dbReference>
<evidence type="ECO:0000256" key="2">
    <source>
        <dbReference type="SAM" id="MobiDB-lite"/>
    </source>
</evidence>
<dbReference type="Gene3D" id="1.20.1270.280">
    <property type="match status" value="1"/>
</dbReference>
<dbReference type="FunFam" id="3.10.490.20:FF:000009">
    <property type="entry name" value="Dynein heavy chain 4"/>
    <property type="match status" value="1"/>
</dbReference>
<dbReference type="Gene3D" id="1.10.8.720">
    <property type="entry name" value="Region D6 of dynein motor"/>
    <property type="match status" value="1"/>
</dbReference>
<feature type="transmembrane region" description="Helical" evidence="3">
    <location>
        <begin position="12"/>
        <end position="36"/>
    </location>
</feature>
<evidence type="ECO:0000256" key="3">
    <source>
        <dbReference type="SAM" id="Phobius"/>
    </source>
</evidence>
<reference evidence="6" key="1">
    <citation type="submission" date="2023-08" db="EMBL/GenBank/DDBJ databases">
        <authorList>
            <person name="Chen Y."/>
            <person name="Shah S."/>
            <person name="Dougan E. K."/>
            <person name="Thang M."/>
            <person name="Chan C."/>
        </authorList>
    </citation>
    <scope>NUCLEOTIDE SEQUENCE</scope>
</reference>